<evidence type="ECO:0008006" key="3">
    <source>
        <dbReference type="Google" id="ProtNLM"/>
    </source>
</evidence>
<dbReference type="InterPro" id="IPR006059">
    <property type="entry name" value="SBP"/>
</dbReference>
<sequence length="424" mass="45287">MAGGTHAYQTCGCGGRVPADSGLHHKWWQRGAGPGSRGPATLTFWSVGADENAQAFQAAADLYKQSHPDTTIKVQAISWDDGHAKVLTAATSKSGPDIISGGMSWGIEFGELGGMLDLNDRDIADVKSKTRPEVMKAITSPDGSVYGVSMDNAFYLLYYRPDLLAKAGISGPPKTWDELFTALDKLKAAGIKTPMVENFGTFEWLPWFNWLKQAGGSLYADDCSKATIDSDQAVLATTNWARQYTKYGVPKAATDAGAGLAKGEYGMAIDGSWVVSGLDSGHPEIKGKWKVAPLPSGPAGAGTFVGGRIVGVMSYTKYPKAAVDFIKWLYSDDAIKKLQTEVFNKEGALYLSPRPELVDSLNTTDDVKAALKTTMETVTGPPNCKGWELSGADVTKKLQSVVNDGVDPKKALSEAATIMNNNLK</sequence>
<name>A0A6V8KVS7_9ACTN</name>
<gene>
    <name evidence="1" type="ORF">Prum_028340</name>
</gene>
<dbReference type="PANTHER" id="PTHR43649">
    <property type="entry name" value="ARABINOSE-BINDING PROTEIN-RELATED"/>
    <property type="match status" value="1"/>
</dbReference>
<reference evidence="1 2" key="1">
    <citation type="submission" date="2020-03" db="EMBL/GenBank/DDBJ databases">
        <title>Whole genome shotgun sequence of Phytohabitans rumicis NBRC 108638.</title>
        <authorList>
            <person name="Komaki H."/>
            <person name="Tamura T."/>
        </authorList>
    </citation>
    <scope>NUCLEOTIDE SEQUENCE [LARGE SCALE GENOMIC DNA]</scope>
    <source>
        <strain evidence="1 2">NBRC 108638</strain>
    </source>
</reference>
<evidence type="ECO:0000313" key="2">
    <source>
        <dbReference type="Proteomes" id="UP000482960"/>
    </source>
</evidence>
<dbReference type="Proteomes" id="UP000482960">
    <property type="component" value="Unassembled WGS sequence"/>
</dbReference>
<comment type="caution">
    <text evidence="1">The sequence shown here is derived from an EMBL/GenBank/DDBJ whole genome shotgun (WGS) entry which is preliminary data.</text>
</comment>
<dbReference type="AlphaFoldDB" id="A0A6V8KVS7"/>
<dbReference type="Gene3D" id="3.40.190.10">
    <property type="entry name" value="Periplasmic binding protein-like II"/>
    <property type="match status" value="1"/>
</dbReference>
<dbReference type="PANTHER" id="PTHR43649:SF12">
    <property type="entry name" value="DIACETYLCHITOBIOSE BINDING PROTEIN DASA"/>
    <property type="match status" value="1"/>
</dbReference>
<evidence type="ECO:0000313" key="1">
    <source>
        <dbReference type="EMBL" id="GFJ89192.1"/>
    </source>
</evidence>
<organism evidence="1 2">
    <name type="scientific">Phytohabitans rumicis</name>
    <dbReference type="NCBI Taxonomy" id="1076125"/>
    <lineage>
        <taxon>Bacteria</taxon>
        <taxon>Bacillati</taxon>
        <taxon>Actinomycetota</taxon>
        <taxon>Actinomycetes</taxon>
        <taxon>Micromonosporales</taxon>
        <taxon>Micromonosporaceae</taxon>
    </lineage>
</organism>
<reference evidence="1 2" key="2">
    <citation type="submission" date="2020-03" db="EMBL/GenBank/DDBJ databases">
        <authorList>
            <person name="Ichikawa N."/>
            <person name="Kimura A."/>
            <person name="Kitahashi Y."/>
            <person name="Uohara A."/>
        </authorList>
    </citation>
    <scope>NUCLEOTIDE SEQUENCE [LARGE SCALE GENOMIC DNA]</scope>
    <source>
        <strain evidence="1 2">NBRC 108638</strain>
    </source>
</reference>
<dbReference type="SUPFAM" id="SSF53850">
    <property type="entry name" value="Periplasmic binding protein-like II"/>
    <property type="match status" value="1"/>
</dbReference>
<dbReference type="EMBL" id="BLPG01000001">
    <property type="protein sequence ID" value="GFJ89192.1"/>
    <property type="molecule type" value="Genomic_DNA"/>
</dbReference>
<keyword evidence="2" id="KW-1185">Reference proteome</keyword>
<dbReference type="InterPro" id="IPR050490">
    <property type="entry name" value="Bact_solute-bd_prot1"/>
</dbReference>
<dbReference type="Pfam" id="PF01547">
    <property type="entry name" value="SBP_bac_1"/>
    <property type="match status" value="1"/>
</dbReference>
<protein>
    <recommendedName>
        <fullName evidence="3">Sugar ABC transporter substrate-binding protein</fullName>
    </recommendedName>
</protein>
<proteinExistence type="predicted"/>
<dbReference type="RefSeq" id="WP_173076849.1">
    <property type="nucleotide sequence ID" value="NZ_BLPG01000001.1"/>
</dbReference>
<accession>A0A6V8KVS7</accession>